<keyword evidence="4 7" id="KW-0812">Transmembrane</keyword>
<dbReference type="Pfam" id="PF00528">
    <property type="entry name" value="BPD_transp_1"/>
    <property type="match status" value="1"/>
</dbReference>
<accession>A0ABS6D7P8</accession>
<keyword evidence="3" id="KW-1003">Cell membrane</keyword>
<evidence type="ECO:0000259" key="8">
    <source>
        <dbReference type="PROSITE" id="PS50928"/>
    </source>
</evidence>
<feature type="transmembrane region" description="Helical" evidence="7">
    <location>
        <begin position="131"/>
        <end position="150"/>
    </location>
</feature>
<feature type="transmembrane region" description="Helical" evidence="7">
    <location>
        <begin position="226"/>
        <end position="245"/>
    </location>
</feature>
<sequence length="255" mass="27954">MKKSKKYMVISTISMVCFFVLWEMVTDVLHLFPVYSMPSPIKTFQAFFIKLVNPSPDGSVLLVHVAASLQVALTGYIFGAVVGIPLGILMAWYKPVDLFVKPIFDLVRPIPPIGWVPIMILLLGIDLKSKAMVIFVSAVIPCIINSYSGIKQTSEVHINVGKTFGLTKFEILRKIAIPTALPMIFTGLRVSLGVAWMTLVAAELVAATKGLGYMLQIARTIGRPDIIVMGMLVIAGVGAILTGTLEFLEKKFVRR</sequence>
<evidence type="ECO:0000256" key="6">
    <source>
        <dbReference type="ARBA" id="ARBA00023136"/>
    </source>
</evidence>
<dbReference type="PANTHER" id="PTHR30151:SF0">
    <property type="entry name" value="ABC TRANSPORTER PERMEASE PROTEIN MJ0413-RELATED"/>
    <property type="match status" value="1"/>
</dbReference>
<evidence type="ECO:0000256" key="1">
    <source>
        <dbReference type="ARBA" id="ARBA00004651"/>
    </source>
</evidence>
<evidence type="ECO:0000256" key="4">
    <source>
        <dbReference type="ARBA" id="ARBA00022692"/>
    </source>
</evidence>
<keyword evidence="6 7" id="KW-0472">Membrane</keyword>
<keyword evidence="5 7" id="KW-1133">Transmembrane helix</keyword>
<keyword evidence="10" id="KW-1185">Reference proteome</keyword>
<comment type="subcellular location">
    <subcellularLocation>
        <location evidence="1 7">Cell membrane</location>
        <topology evidence="1 7">Multi-pass membrane protein</topology>
    </subcellularLocation>
</comment>
<evidence type="ECO:0000313" key="10">
    <source>
        <dbReference type="Proteomes" id="UP000723714"/>
    </source>
</evidence>
<dbReference type="RefSeq" id="WP_216244080.1">
    <property type="nucleotide sequence ID" value="NZ_JABACJ020000019.1"/>
</dbReference>
<feature type="transmembrane region" description="Helical" evidence="7">
    <location>
        <begin position="71"/>
        <end position="93"/>
    </location>
</feature>
<evidence type="ECO:0000313" key="9">
    <source>
        <dbReference type="EMBL" id="MBU3877493.1"/>
    </source>
</evidence>
<dbReference type="CDD" id="cd06261">
    <property type="entry name" value="TM_PBP2"/>
    <property type="match status" value="1"/>
</dbReference>
<comment type="similarity">
    <text evidence="7">Belongs to the binding-protein-dependent transport system permease family.</text>
</comment>
<dbReference type="PROSITE" id="PS50928">
    <property type="entry name" value="ABC_TM1"/>
    <property type="match status" value="1"/>
</dbReference>
<dbReference type="Proteomes" id="UP000723714">
    <property type="component" value="Unassembled WGS sequence"/>
</dbReference>
<feature type="transmembrane region" description="Helical" evidence="7">
    <location>
        <begin position="7"/>
        <end position="25"/>
    </location>
</feature>
<proteinExistence type="inferred from homology"/>
<evidence type="ECO:0000256" key="3">
    <source>
        <dbReference type="ARBA" id="ARBA00022475"/>
    </source>
</evidence>
<evidence type="ECO:0000256" key="7">
    <source>
        <dbReference type="RuleBase" id="RU363032"/>
    </source>
</evidence>
<evidence type="ECO:0000256" key="2">
    <source>
        <dbReference type="ARBA" id="ARBA00022448"/>
    </source>
</evidence>
<dbReference type="PANTHER" id="PTHR30151">
    <property type="entry name" value="ALKANE SULFONATE ABC TRANSPORTER-RELATED, MEMBRANE SUBUNIT"/>
    <property type="match status" value="1"/>
</dbReference>
<keyword evidence="2 7" id="KW-0813">Transport</keyword>
<dbReference type="EMBL" id="JABACJ020000019">
    <property type="protein sequence ID" value="MBU3877493.1"/>
    <property type="molecule type" value="Genomic_DNA"/>
</dbReference>
<feature type="transmembrane region" description="Helical" evidence="7">
    <location>
        <begin position="194"/>
        <end position="214"/>
    </location>
</feature>
<reference evidence="9 10" key="1">
    <citation type="submission" date="2021-06" db="EMBL/GenBank/DDBJ databases">
        <title>Faecalicatena sp. nov. isolated from porcine feces.</title>
        <authorList>
            <person name="Oh B.S."/>
            <person name="Lee J.H."/>
        </authorList>
    </citation>
    <scope>NUCLEOTIDE SEQUENCE [LARGE SCALE GENOMIC DNA]</scope>
    <source>
        <strain evidence="9 10">AGMB00832</strain>
    </source>
</reference>
<comment type="caution">
    <text evidence="9">The sequence shown here is derived from an EMBL/GenBank/DDBJ whole genome shotgun (WGS) entry which is preliminary data.</text>
</comment>
<gene>
    <name evidence="9" type="ORF">HGO97_016945</name>
</gene>
<organism evidence="9 10">
    <name type="scientific">Faecalicatena faecalis</name>
    <dbReference type="NCBI Taxonomy" id="2726362"/>
    <lineage>
        <taxon>Bacteria</taxon>
        <taxon>Bacillati</taxon>
        <taxon>Bacillota</taxon>
        <taxon>Clostridia</taxon>
        <taxon>Lachnospirales</taxon>
        <taxon>Lachnospiraceae</taxon>
        <taxon>Faecalicatena</taxon>
    </lineage>
</organism>
<feature type="transmembrane region" description="Helical" evidence="7">
    <location>
        <begin position="105"/>
        <end position="125"/>
    </location>
</feature>
<name>A0ABS6D7P8_9FIRM</name>
<evidence type="ECO:0000256" key="5">
    <source>
        <dbReference type="ARBA" id="ARBA00022989"/>
    </source>
</evidence>
<protein>
    <submittedName>
        <fullName evidence="9">ABC transporter permease</fullName>
    </submittedName>
</protein>
<dbReference type="InterPro" id="IPR000515">
    <property type="entry name" value="MetI-like"/>
</dbReference>
<feature type="domain" description="ABC transmembrane type-1" evidence="8">
    <location>
        <begin position="65"/>
        <end position="245"/>
    </location>
</feature>